<name>A0A2A2J7S2_9BILA</name>
<proteinExistence type="predicted"/>
<accession>A0A2A2J7S2</accession>
<protein>
    <submittedName>
        <fullName evidence="1">Uncharacterized protein</fullName>
    </submittedName>
</protein>
<reference evidence="1 2" key="1">
    <citation type="journal article" date="2017" name="Curr. Biol.">
        <title>Genome architecture and evolution of a unichromosomal asexual nematode.</title>
        <authorList>
            <person name="Fradin H."/>
            <person name="Zegar C."/>
            <person name="Gutwein M."/>
            <person name="Lucas J."/>
            <person name="Kovtun M."/>
            <person name="Corcoran D."/>
            <person name="Baugh L.R."/>
            <person name="Kiontke K."/>
            <person name="Gunsalus K."/>
            <person name="Fitch D.H."/>
            <person name="Piano F."/>
        </authorList>
    </citation>
    <scope>NUCLEOTIDE SEQUENCE [LARGE SCALE GENOMIC DNA]</scope>
    <source>
        <strain evidence="1">PF1309</strain>
    </source>
</reference>
<evidence type="ECO:0000313" key="1">
    <source>
        <dbReference type="EMBL" id="PAV57806.1"/>
    </source>
</evidence>
<dbReference type="STRING" id="2018661.A0A2A2J7S2"/>
<sequence>MIFGLWDRNSSSLSYRMTESLLNPPGLGVRCVDDGYLHDKINEDMHKMREYFKTRNDMTRKVADVKCDFGAAEGEFDFDQNGTGIDYNEQNVYCACSSTVDFGWNCTASDFPMGDLPMLTLNTSDRVWDLSYRNISQMRMATRRNKKDAANGAIDDLFFLGDFSLGHISLRASQMNSTSEKIGWADLIVTLQQCAAELKINYTGEQGNQTHLNDPFTQGINMTVLVDTLIDNMETKENVKVWFNNSLARSCDSKQRNHECTAQSHFDRRQTWDFSTATTVR</sequence>
<organism evidence="1 2">
    <name type="scientific">Diploscapter pachys</name>
    <dbReference type="NCBI Taxonomy" id="2018661"/>
    <lineage>
        <taxon>Eukaryota</taxon>
        <taxon>Metazoa</taxon>
        <taxon>Ecdysozoa</taxon>
        <taxon>Nematoda</taxon>
        <taxon>Chromadorea</taxon>
        <taxon>Rhabditida</taxon>
        <taxon>Rhabditina</taxon>
        <taxon>Rhabditomorpha</taxon>
        <taxon>Rhabditoidea</taxon>
        <taxon>Rhabditidae</taxon>
        <taxon>Diploscapter</taxon>
    </lineage>
</organism>
<keyword evidence="2" id="KW-1185">Reference proteome</keyword>
<dbReference type="AlphaFoldDB" id="A0A2A2J7S2"/>
<dbReference type="OrthoDB" id="10255969at2759"/>
<dbReference type="Proteomes" id="UP000218231">
    <property type="component" value="Unassembled WGS sequence"/>
</dbReference>
<gene>
    <name evidence="1" type="ORF">WR25_25802</name>
</gene>
<comment type="caution">
    <text evidence="1">The sequence shown here is derived from an EMBL/GenBank/DDBJ whole genome shotgun (WGS) entry which is preliminary data.</text>
</comment>
<evidence type="ECO:0000313" key="2">
    <source>
        <dbReference type="Proteomes" id="UP000218231"/>
    </source>
</evidence>
<dbReference type="EMBL" id="LIAE01010622">
    <property type="protein sequence ID" value="PAV57806.1"/>
    <property type="molecule type" value="Genomic_DNA"/>
</dbReference>